<accession>A0ABN2PN57</accession>
<evidence type="ECO:0000313" key="2">
    <source>
        <dbReference type="EMBL" id="GAA1923841.1"/>
    </source>
</evidence>
<evidence type="ECO:0008006" key="4">
    <source>
        <dbReference type="Google" id="ProtNLM"/>
    </source>
</evidence>
<keyword evidence="3" id="KW-1185">Reference proteome</keyword>
<sequence>MDAAARAELAALRRRAYAADADIANDPRALARLVELEELARAVPAHAAPEDGDAASSDAALTAAGLPRAAQVTASIRPSKRRGWHLALIALTGACAFVLGATAWAQMRTTQTAGSGPPLDAVAAEALAIATDPEGVVLHTLRLDGAAAAYMDPDSASPPAFPIDQPRWQSALGEYYGLDLWITGTLSVSPTIESDETLCLVVSGADETKSRCATRDAWEQGALLLPVPFADLADDERPAQMSDDESLAFWWTDDDSIRVVLGRID</sequence>
<proteinExistence type="predicted"/>
<protein>
    <recommendedName>
        <fullName evidence="4">Anti-sigma-K factor rskA</fullName>
    </recommendedName>
</protein>
<feature type="transmembrane region" description="Helical" evidence="1">
    <location>
        <begin position="86"/>
        <end position="105"/>
    </location>
</feature>
<dbReference type="Proteomes" id="UP001501343">
    <property type="component" value="Unassembled WGS sequence"/>
</dbReference>
<keyword evidence="1" id="KW-1133">Transmembrane helix</keyword>
<reference evidence="2 3" key="1">
    <citation type="journal article" date="2019" name="Int. J. Syst. Evol. Microbiol.">
        <title>The Global Catalogue of Microorganisms (GCM) 10K type strain sequencing project: providing services to taxonomists for standard genome sequencing and annotation.</title>
        <authorList>
            <consortium name="The Broad Institute Genomics Platform"/>
            <consortium name="The Broad Institute Genome Sequencing Center for Infectious Disease"/>
            <person name="Wu L."/>
            <person name="Ma J."/>
        </authorList>
    </citation>
    <scope>NUCLEOTIDE SEQUENCE [LARGE SCALE GENOMIC DNA]</scope>
    <source>
        <strain evidence="2 3">JCM 14900</strain>
    </source>
</reference>
<keyword evidence="1" id="KW-0812">Transmembrane</keyword>
<dbReference type="EMBL" id="BAAAOF010000002">
    <property type="protein sequence ID" value="GAA1923841.1"/>
    <property type="molecule type" value="Genomic_DNA"/>
</dbReference>
<organism evidence="2 3">
    <name type="scientific">Microbacterium aoyamense</name>
    <dbReference type="NCBI Taxonomy" id="344166"/>
    <lineage>
        <taxon>Bacteria</taxon>
        <taxon>Bacillati</taxon>
        <taxon>Actinomycetota</taxon>
        <taxon>Actinomycetes</taxon>
        <taxon>Micrococcales</taxon>
        <taxon>Microbacteriaceae</taxon>
        <taxon>Microbacterium</taxon>
    </lineage>
</organism>
<name>A0ABN2PN57_9MICO</name>
<keyword evidence="1" id="KW-0472">Membrane</keyword>
<gene>
    <name evidence="2" type="ORF">GCM10009775_15240</name>
</gene>
<evidence type="ECO:0000256" key="1">
    <source>
        <dbReference type="SAM" id="Phobius"/>
    </source>
</evidence>
<comment type="caution">
    <text evidence="2">The sequence shown here is derived from an EMBL/GenBank/DDBJ whole genome shotgun (WGS) entry which is preliminary data.</text>
</comment>
<evidence type="ECO:0000313" key="3">
    <source>
        <dbReference type="Proteomes" id="UP001501343"/>
    </source>
</evidence>